<keyword evidence="10" id="KW-1185">Reference proteome</keyword>
<dbReference type="RefSeq" id="WP_147032732.1">
    <property type="nucleotide sequence ID" value="NZ_CP042436.1"/>
</dbReference>
<keyword evidence="2" id="KW-1003">Cell membrane</keyword>
<dbReference type="InterPro" id="IPR003838">
    <property type="entry name" value="ABC3_permease_C"/>
</dbReference>
<feature type="domain" description="ABC3 transporter permease C-terminal" evidence="7">
    <location>
        <begin position="704"/>
        <end position="815"/>
    </location>
</feature>
<dbReference type="OrthoDB" id="1451596at2"/>
<feature type="transmembrane region" description="Helical" evidence="6">
    <location>
        <begin position="698"/>
        <end position="720"/>
    </location>
</feature>
<sequence length="822" mass="91450">MIRNYFKIAFRSFKKHKLFTFINVIGLSIGISAAVVIFLIVNYDFSFDKFHKDKDRIYRVVTDFSFAGNTGYNGGVTGPMPEAVRNEVTGVVSSAPFFTLYDFTASIPDGSKSPKKFNHEQSSVLADGRYFNMFQYKWLVGSASASLNGPYQVVLTSEQAKNYFPTLSYQQMLGKEIIFEDTLRTTVTGVVETLKQNSDLTFKDFISYSTIKSSHALQDQVQPTEWGSTTSASQFIVKLSPGSTVANVEKQINALYKKHNPPKPEDKGTTTDYRLQPLSDLHFNSKYGNFDSGSVANKGTLYGLLFIAAFLLILGCINFINLTTAQASQRAKEIGIRKTMGSSRGQLIGQFLSETFLVTLFAVVISVVLAPFILKLFSDFVSKNIRFDPLGHPALIVFILALTVLVSFIAGFYPSMVLSNFQPVQVLKNQALSGTGKTRSTMLRKSLTVTQFIIAQFFIIATILVSKQVYYALHKDLGFKKDAIVYVTTPYKNNTPGKKQVFLNELKALSQVELISIGNAPPSSGNTNSTTVTYKDGKKEIKTDLEIKYGDENYINLYKIKLLAGRDLTARDTAGQMVINNTFVKTLGFKSPQQAIGKLIDRSDKPREVIGVVGDFYQKSLRAPIRPLAIVYHPVKYNNNTFHIALKPQTAGGNEWKTAIAGMEKTWKQLYPDNDFQYQFYDESIAKFYESEQHTSKLLTWATGLAILISCLGLLGLAMYTTGLRTKEIGVRKVLGATVTQIVTLLSRELVVLVLLAFVIVTPLSWWVLQKLFLQNFADKTSLSWWVFALSGAGMLAVALITLSFQTIKAAIANPVKSLRSE</sequence>
<dbReference type="InterPro" id="IPR025857">
    <property type="entry name" value="MacB_PCD"/>
</dbReference>
<feature type="transmembrane region" description="Helical" evidence="6">
    <location>
        <begin position="447"/>
        <end position="465"/>
    </location>
</feature>
<dbReference type="Pfam" id="PF12704">
    <property type="entry name" value="MacB_PCD"/>
    <property type="match status" value="2"/>
</dbReference>
<dbReference type="GO" id="GO:0022857">
    <property type="term" value="F:transmembrane transporter activity"/>
    <property type="evidence" value="ECO:0007669"/>
    <property type="project" value="TreeGrafter"/>
</dbReference>
<dbReference type="GO" id="GO:0005886">
    <property type="term" value="C:plasma membrane"/>
    <property type="evidence" value="ECO:0007669"/>
    <property type="project" value="UniProtKB-SubCell"/>
</dbReference>
<evidence type="ECO:0000256" key="4">
    <source>
        <dbReference type="ARBA" id="ARBA00022989"/>
    </source>
</evidence>
<feature type="transmembrane region" description="Helical" evidence="6">
    <location>
        <begin position="785"/>
        <end position="805"/>
    </location>
</feature>
<feature type="transmembrane region" description="Helical" evidence="6">
    <location>
        <begin position="750"/>
        <end position="769"/>
    </location>
</feature>
<feature type="domain" description="ABC3 transporter permease C-terminal" evidence="7">
    <location>
        <begin position="306"/>
        <end position="423"/>
    </location>
</feature>
<evidence type="ECO:0000259" key="8">
    <source>
        <dbReference type="Pfam" id="PF12704"/>
    </source>
</evidence>
<evidence type="ECO:0000259" key="7">
    <source>
        <dbReference type="Pfam" id="PF02687"/>
    </source>
</evidence>
<dbReference type="EMBL" id="CP042436">
    <property type="protein sequence ID" value="QEC64159.1"/>
    <property type="molecule type" value="Genomic_DNA"/>
</dbReference>
<comment type="subcellular location">
    <subcellularLocation>
        <location evidence="1">Cell membrane</location>
        <topology evidence="1">Multi-pass membrane protein</topology>
    </subcellularLocation>
</comment>
<protein>
    <submittedName>
        <fullName evidence="9">FtsX-like permease family protein</fullName>
    </submittedName>
</protein>
<dbReference type="KEGG" id="mgin:FRZ54_16760"/>
<keyword evidence="3 6" id="KW-0812">Transmembrane</keyword>
<feature type="transmembrane region" description="Helical" evidence="6">
    <location>
        <begin position="347"/>
        <end position="374"/>
    </location>
</feature>
<evidence type="ECO:0000256" key="5">
    <source>
        <dbReference type="ARBA" id="ARBA00023136"/>
    </source>
</evidence>
<feature type="transmembrane region" description="Helical" evidence="6">
    <location>
        <begin position="21"/>
        <end position="41"/>
    </location>
</feature>
<dbReference type="Proteomes" id="UP000321479">
    <property type="component" value="Chromosome"/>
</dbReference>
<keyword evidence="5 6" id="KW-0472">Membrane</keyword>
<feature type="transmembrane region" description="Helical" evidence="6">
    <location>
        <begin position="394"/>
        <end position="413"/>
    </location>
</feature>
<evidence type="ECO:0000256" key="3">
    <source>
        <dbReference type="ARBA" id="ARBA00022692"/>
    </source>
</evidence>
<name>A0A5B8UYR4_9SPHI</name>
<evidence type="ECO:0000256" key="6">
    <source>
        <dbReference type="SAM" id="Phobius"/>
    </source>
</evidence>
<gene>
    <name evidence="9" type="ORF">FRZ54_16760</name>
</gene>
<feature type="transmembrane region" description="Helical" evidence="6">
    <location>
        <begin position="301"/>
        <end position="322"/>
    </location>
</feature>
<evidence type="ECO:0000256" key="2">
    <source>
        <dbReference type="ARBA" id="ARBA00022475"/>
    </source>
</evidence>
<dbReference type="AlphaFoldDB" id="A0A5B8UYR4"/>
<dbReference type="InterPro" id="IPR050250">
    <property type="entry name" value="Macrolide_Exporter_MacB"/>
</dbReference>
<evidence type="ECO:0000313" key="9">
    <source>
        <dbReference type="EMBL" id="QEC64159.1"/>
    </source>
</evidence>
<reference evidence="9 10" key="1">
    <citation type="journal article" date="2017" name="Curr. Microbiol.">
        <title>Mucilaginibacter ginsenosidivorans sp. nov., Isolated from Soil of Ginseng Field.</title>
        <authorList>
            <person name="Kim M.M."/>
            <person name="Siddiqi M.Z."/>
            <person name="Im W.T."/>
        </authorList>
    </citation>
    <scope>NUCLEOTIDE SEQUENCE [LARGE SCALE GENOMIC DNA]</scope>
    <source>
        <strain evidence="9 10">Gsoil 3017</strain>
    </source>
</reference>
<feature type="domain" description="MacB-like periplasmic core" evidence="8">
    <location>
        <begin position="20"/>
        <end position="254"/>
    </location>
</feature>
<evidence type="ECO:0000256" key="1">
    <source>
        <dbReference type="ARBA" id="ARBA00004651"/>
    </source>
</evidence>
<keyword evidence="4 6" id="KW-1133">Transmembrane helix</keyword>
<dbReference type="Pfam" id="PF02687">
    <property type="entry name" value="FtsX"/>
    <property type="match status" value="2"/>
</dbReference>
<evidence type="ECO:0000313" key="10">
    <source>
        <dbReference type="Proteomes" id="UP000321479"/>
    </source>
</evidence>
<dbReference type="PANTHER" id="PTHR30572">
    <property type="entry name" value="MEMBRANE COMPONENT OF TRANSPORTER-RELATED"/>
    <property type="match status" value="1"/>
</dbReference>
<accession>A0A5B8UYR4</accession>
<dbReference type="PANTHER" id="PTHR30572:SF18">
    <property type="entry name" value="ABC-TYPE MACROLIDE FAMILY EXPORT SYSTEM PERMEASE COMPONENT 2"/>
    <property type="match status" value="1"/>
</dbReference>
<organism evidence="9 10">
    <name type="scientific">Mucilaginibacter ginsenosidivorans</name>
    <dbReference type="NCBI Taxonomy" id="398053"/>
    <lineage>
        <taxon>Bacteria</taxon>
        <taxon>Pseudomonadati</taxon>
        <taxon>Bacteroidota</taxon>
        <taxon>Sphingobacteriia</taxon>
        <taxon>Sphingobacteriales</taxon>
        <taxon>Sphingobacteriaceae</taxon>
        <taxon>Mucilaginibacter</taxon>
    </lineage>
</organism>
<proteinExistence type="predicted"/>
<feature type="domain" description="MacB-like periplasmic core" evidence="8">
    <location>
        <begin position="448"/>
        <end position="618"/>
    </location>
</feature>